<reference evidence="2 3" key="1">
    <citation type="journal article" date="2019" name="Commun. Biol.">
        <title>The bagworm genome reveals a unique fibroin gene that provides high tensile strength.</title>
        <authorList>
            <person name="Kono N."/>
            <person name="Nakamura H."/>
            <person name="Ohtoshi R."/>
            <person name="Tomita M."/>
            <person name="Numata K."/>
            <person name="Arakawa K."/>
        </authorList>
    </citation>
    <scope>NUCLEOTIDE SEQUENCE [LARGE SCALE GENOMIC DNA]</scope>
</reference>
<protein>
    <submittedName>
        <fullName evidence="2">Uncharacterized protein</fullName>
    </submittedName>
</protein>
<dbReference type="EMBL" id="BGZK01001936">
    <property type="protein sequence ID" value="GBP88466.1"/>
    <property type="molecule type" value="Genomic_DNA"/>
</dbReference>
<name>A0A4C1ZJ03_EUMVA</name>
<evidence type="ECO:0000313" key="2">
    <source>
        <dbReference type="EMBL" id="GBP88466.1"/>
    </source>
</evidence>
<keyword evidence="3" id="KW-1185">Reference proteome</keyword>
<gene>
    <name evidence="2" type="ORF">EVAR_103740_1</name>
</gene>
<proteinExistence type="predicted"/>
<comment type="caution">
    <text evidence="2">The sequence shown here is derived from an EMBL/GenBank/DDBJ whole genome shotgun (WGS) entry which is preliminary data.</text>
</comment>
<dbReference type="Proteomes" id="UP000299102">
    <property type="component" value="Unassembled WGS sequence"/>
</dbReference>
<feature type="chain" id="PRO_5020031285" evidence="1">
    <location>
        <begin position="23"/>
        <end position="264"/>
    </location>
</feature>
<keyword evidence="1" id="KW-0732">Signal</keyword>
<evidence type="ECO:0000313" key="3">
    <source>
        <dbReference type="Proteomes" id="UP000299102"/>
    </source>
</evidence>
<feature type="signal peptide" evidence="1">
    <location>
        <begin position="1"/>
        <end position="22"/>
    </location>
</feature>
<accession>A0A4C1ZJ03</accession>
<evidence type="ECO:0000256" key="1">
    <source>
        <dbReference type="SAM" id="SignalP"/>
    </source>
</evidence>
<dbReference type="OrthoDB" id="7465066at2759"/>
<sequence length="264" mass="28734">MVTNVLLPILFGALLCISPSFGQHYASQTQQIVQNTISPSTFLRDVLSTANGKRALKLLQLIKSGLLNQEQSYGNPVEINIPSGEMQEYLPIIPNLPNRRYIQNGQCPTNHLTTINPITSSVFRQYRNDCPRKCPNYAAVNILPKKIVPNTQLTPCPPVICTNQPPSQIVEHVGTVPPGSPILSQNPLGWQCGCDNRIFDRFLPISSPVPHATPNACCGLPPAMPNAYCGLPPAMPNACCGLPPPMPNGCCKYLRKIPIPPPTL</sequence>
<dbReference type="AlphaFoldDB" id="A0A4C1ZJ03"/>
<organism evidence="2 3">
    <name type="scientific">Eumeta variegata</name>
    <name type="common">Bagworm moth</name>
    <name type="synonym">Eumeta japonica</name>
    <dbReference type="NCBI Taxonomy" id="151549"/>
    <lineage>
        <taxon>Eukaryota</taxon>
        <taxon>Metazoa</taxon>
        <taxon>Ecdysozoa</taxon>
        <taxon>Arthropoda</taxon>
        <taxon>Hexapoda</taxon>
        <taxon>Insecta</taxon>
        <taxon>Pterygota</taxon>
        <taxon>Neoptera</taxon>
        <taxon>Endopterygota</taxon>
        <taxon>Lepidoptera</taxon>
        <taxon>Glossata</taxon>
        <taxon>Ditrysia</taxon>
        <taxon>Tineoidea</taxon>
        <taxon>Psychidae</taxon>
        <taxon>Oiketicinae</taxon>
        <taxon>Eumeta</taxon>
    </lineage>
</organism>